<accession>A0A009HMK2</accession>
<feature type="signal peptide" evidence="1">
    <location>
        <begin position="1"/>
        <end position="22"/>
    </location>
</feature>
<proteinExistence type="predicted"/>
<dbReference type="PATRIC" id="fig|1310613.3.peg.3178"/>
<feature type="chain" id="PRO_5001446309" evidence="1">
    <location>
        <begin position="23"/>
        <end position="139"/>
    </location>
</feature>
<protein>
    <submittedName>
        <fullName evidence="2">Uncharacterized protein</fullName>
    </submittedName>
</protein>
<sequence length="139" mass="15813">MKKTIFSLIFATCAAFSNSIQAEEVYYQQEDIAYAFELDSIEFYLPSKSKFKITATRKLVGVPETKFYTGDFDKDNIAQFHMAFDCSHKTIQILDFMIGDKNNGELKYKSDKKSEVMKATGDNDLAMLNLVCENAKAIK</sequence>
<evidence type="ECO:0000313" key="3">
    <source>
        <dbReference type="Proteomes" id="UP000020595"/>
    </source>
</evidence>
<keyword evidence="1" id="KW-0732">Signal</keyword>
<dbReference type="EMBL" id="JEWH01000055">
    <property type="protein sequence ID" value="EXB04255.1"/>
    <property type="molecule type" value="Genomic_DNA"/>
</dbReference>
<dbReference type="RefSeq" id="WP_000750918.1">
    <property type="nucleotide sequence ID" value="NZ_JEWH01000055.1"/>
</dbReference>
<evidence type="ECO:0000313" key="2">
    <source>
        <dbReference type="EMBL" id="EXB04255.1"/>
    </source>
</evidence>
<evidence type="ECO:0000256" key="1">
    <source>
        <dbReference type="SAM" id="SignalP"/>
    </source>
</evidence>
<name>A0A009HMK2_ACIB9</name>
<comment type="caution">
    <text evidence="2">The sequence shown here is derived from an EMBL/GenBank/DDBJ whole genome shotgun (WGS) entry which is preliminary data.</text>
</comment>
<reference evidence="2 3" key="1">
    <citation type="submission" date="2014-02" db="EMBL/GenBank/DDBJ databases">
        <title>Comparative genomics and transcriptomics to identify genetic mechanisms underlying the emergence of carbapenem resistant Acinetobacter baumannii (CRAb).</title>
        <authorList>
            <person name="Harris A.D."/>
            <person name="Johnson K.J."/>
            <person name="George J."/>
            <person name="Shefchek K."/>
            <person name="Daugherty S.C."/>
            <person name="Parankush S."/>
            <person name="Sadzewicz L."/>
            <person name="Tallon L."/>
            <person name="Sengamalay N."/>
            <person name="Hazen T.H."/>
            <person name="Rasko D.A."/>
        </authorList>
    </citation>
    <scope>NUCLEOTIDE SEQUENCE [LARGE SCALE GENOMIC DNA]</scope>
    <source>
        <strain evidence="2 3">1295743</strain>
    </source>
</reference>
<organism evidence="2 3">
    <name type="scientific">Acinetobacter baumannii (strain 1295743)</name>
    <dbReference type="NCBI Taxonomy" id="1310613"/>
    <lineage>
        <taxon>Bacteria</taxon>
        <taxon>Pseudomonadati</taxon>
        <taxon>Pseudomonadota</taxon>
        <taxon>Gammaproteobacteria</taxon>
        <taxon>Moraxellales</taxon>
        <taxon>Moraxellaceae</taxon>
        <taxon>Acinetobacter</taxon>
        <taxon>Acinetobacter calcoaceticus/baumannii complex</taxon>
    </lineage>
</organism>
<dbReference type="AlphaFoldDB" id="A0A009HMK2"/>
<dbReference type="Proteomes" id="UP000020595">
    <property type="component" value="Unassembled WGS sequence"/>
</dbReference>
<gene>
    <name evidence="2" type="ORF">J512_3308</name>
</gene>